<dbReference type="GeneID" id="112550207"/>
<sequence>MPLEDAEYMIMRCISPSSGNSGLQPRAGTSLPPGSSSPDPPPADTQHAPGGVRSHTRAGAGWRSQLCPPAQDMQPCPPPSISSGRCTVPEAPQCLCFQDAGPGRAAPEQDSQQAGAWERERALWPVPGGPWWQTEQSQEREEPQAWSGMFPRRLPGPAVHMSFLGMAPRAEHGPQPDPSSPGGGKGGCGAAHLPLQQHHREEDMAAPMTAGQ</sequence>
<dbReference type="AlphaFoldDB" id="A0A3Q0GHN3"/>
<dbReference type="KEGG" id="asn:112550207"/>
<evidence type="ECO:0000313" key="3">
    <source>
        <dbReference type="RefSeq" id="XP_025059176.1"/>
    </source>
</evidence>
<proteinExistence type="predicted"/>
<evidence type="ECO:0000256" key="1">
    <source>
        <dbReference type="SAM" id="MobiDB-lite"/>
    </source>
</evidence>
<reference evidence="3" key="1">
    <citation type="submission" date="2025-08" db="UniProtKB">
        <authorList>
            <consortium name="RefSeq"/>
        </authorList>
    </citation>
    <scope>IDENTIFICATION</scope>
</reference>
<dbReference type="InParanoid" id="A0A3Q0GHN3"/>
<gene>
    <name evidence="3" type="primary">LOC112550207</name>
</gene>
<dbReference type="Proteomes" id="UP000189705">
    <property type="component" value="Unplaced"/>
</dbReference>
<feature type="region of interest" description="Disordered" evidence="1">
    <location>
        <begin position="15"/>
        <end position="78"/>
    </location>
</feature>
<keyword evidence="2" id="KW-1185">Reference proteome</keyword>
<accession>A0A3Q0GHN3</accession>
<protein>
    <submittedName>
        <fullName evidence="3">Uncharacterized protein LOC112550207 isoform X1</fullName>
    </submittedName>
</protein>
<feature type="region of interest" description="Disordered" evidence="1">
    <location>
        <begin position="168"/>
        <end position="212"/>
    </location>
</feature>
<dbReference type="RefSeq" id="XP_025059176.1">
    <property type="nucleotide sequence ID" value="XM_025203391.1"/>
</dbReference>
<evidence type="ECO:0000313" key="2">
    <source>
        <dbReference type="Proteomes" id="UP000189705"/>
    </source>
</evidence>
<organism evidence="2 3">
    <name type="scientific">Alligator sinensis</name>
    <name type="common">Chinese alligator</name>
    <dbReference type="NCBI Taxonomy" id="38654"/>
    <lineage>
        <taxon>Eukaryota</taxon>
        <taxon>Metazoa</taxon>
        <taxon>Chordata</taxon>
        <taxon>Craniata</taxon>
        <taxon>Vertebrata</taxon>
        <taxon>Euteleostomi</taxon>
        <taxon>Archelosauria</taxon>
        <taxon>Archosauria</taxon>
        <taxon>Crocodylia</taxon>
        <taxon>Alligatoridae</taxon>
        <taxon>Alligatorinae</taxon>
        <taxon>Alligator</taxon>
    </lineage>
</organism>
<name>A0A3Q0GHN3_ALLSI</name>